<name>A0A1B8B1S1_FUSPO</name>
<organism evidence="2 3">
    <name type="scientific">Fusarium poae</name>
    <dbReference type="NCBI Taxonomy" id="36050"/>
    <lineage>
        <taxon>Eukaryota</taxon>
        <taxon>Fungi</taxon>
        <taxon>Dikarya</taxon>
        <taxon>Ascomycota</taxon>
        <taxon>Pezizomycotina</taxon>
        <taxon>Sordariomycetes</taxon>
        <taxon>Hypocreomycetidae</taxon>
        <taxon>Hypocreales</taxon>
        <taxon>Nectriaceae</taxon>
        <taxon>Fusarium</taxon>
    </lineage>
</organism>
<feature type="region of interest" description="Disordered" evidence="1">
    <location>
        <begin position="148"/>
        <end position="254"/>
    </location>
</feature>
<dbReference type="Proteomes" id="UP000091967">
    <property type="component" value="Unassembled WGS sequence"/>
</dbReference>
<evidence type="ECO:0000313" key="3">
    <source>
        <dbReference type="Proteomes" id="UP000091967"/>
    </source>
</evidence>
<feature type="region of interest" description="Disordered" evidence="1">
    <location>
        <begin position="1"/>
        <end position="87"/>
    </location>
</feature>
<feature type="region of interest" description="Disordered" evidence="1">
    <location>
        <begin position="105"/>
        <end position="128"/>
    </location>
</feature>
<feature type="compositionally biased region" description="Polar residues" evidence="1">
    <location>
        <begin position="148"/>
        <end position="163"/>
    </location>
</feature>
<feature type="compositionally biased region" description="Polar residues" evidence="1">
    <location>
        <begin position="73"/>
        <end position="87"/>
    </location>
</feature>
<comment type="caution">
    <text evidence="2">The sequence shown here is derived from an EMBL/GenBank/DDBJ whole genome shotgun (WGS) entry which is preliminary data.</text>
</comment>
<dbReference type="AlphaFoldDB" id="A0A1B8B1S1"/>
<feature type="compositionally biased region" description="Polar residues" evidence="1">
    <location>
        <begin position="17"/>
        <end position="43"/>
    </location>
</feature>
<keyword evidence="3" id="KW-1185">Reference proteome</keyword>
<feature type="compositionally biased region" description="Polar residues" evidence="1">
    <location>
        <begin position="245"/>
        <end position="254"/>
    </location>
</feature>
<protein>
    <submittedName>
        <fullName evidence="2">Uncharacterized protein</fullName>
    </submittedName>
</protein>
<reference evidence="2 3" key="1">
    <citation type="submission" date="2016-06" db="EMBL/GenBank/DDBJ databases">
        <title>Living apart together: crosstalk between the core and supernumerary genomes in a fungal plant pathogen.</title>
        <authorList>
            <person name="Vanheule A."/>
            <person name="Audenaert K."/>
            <person name="Warris S."/>
            <person name="Van De Geest H."/>
            <person name="Schijlen E."/>
            <person name="Hofte M."/>
            <person name="De Saeger S."/>
            <person name="Haesaert G."/>
            <person name="Waalwijk C."/>
            <person name="Van Der Lee T."/>
        </authorList>
    </citation>
    <scope>NUCLEOTIDE SEQUENCE [LARGE SCALE GENOMIC DNA]</scope>
    <source>
        <strain evidence="2 3">2516</strain>
    </source>
</reference>
<dbReference type="EMBL" id="LYXU01000001">
    <property type="protein sequence ID" value="OBS26668.1"/>
    <property type="molecule type" value="Genomic_DNA"/>
</dbReference>
<evidence type="ECO:0000256" key="1">
    <source>
        <dbReference type="SAM" id="MobiDB-lite"/>
    </source>
</evidence>
<sequence length="275" mass="30881">MTGSCHECYEHQRNSTRRNYGNFVTQPTYDGSSQGAGQTQASDYSCGGLNERPVRTPDRTYQPDGYQVEAQMSYPSPQQGETQSSQIPSYGYARQLHRARFVARPSRLQAPSDRQNDNRSVNNFSDPSPYELEVSLSNKESFRVNSRNLTATPNVPINNSDNAPSVGEHQEGTRDNTGNNRSERPHRQSRRGNMEIMDRLPRPAPGPRDGERPPVNDRVAALRGGRRARSSKSTRPTSSPVDRSMTISPLTESDLSAPFVRVPEYDEYPEYPPFI</sequence>
<dbReference type="OMA" id="ASDYSCG"/>
<gene>
    <name evidence="2" type="ORF">FPOA_00610</name>
</gene>
<evidence type="ECO:0000313" key="2">
    <source>
        <dbReference type="EMBL" id="OBS26668.1"/>
    </source>
</evidence>
<feature type="compositionally biased region" description="Basic and acidic residues" evidence="1">
    <location>
        <begin position="181"/>
        <end position="201"/>
    </location>
</feature>
<accession>A0A1B8B1S1</accession>
<proteinExistence type="predicted"/>